<organism evidence="1 2">
    <name type="scientific">Leptospira wolffii</name>
    <dbReference type="NCBI Taxonomy" id="409998"/>
    <lineage>
        <taxon>Bacteria</taxon>
        <taxon>Pseudomonadati</taxon>
        <taxon>Spirochaetota</taxon>
        <taxon>Spirochaetia</taxon>
        <taxon>Leptospirales</taxon>
        <taxon>Leptospiraceae</taxon>
        <taxon>Leptospira</taxon>
    </lineage>
</organism>
<reference evidence="1 2" key="1">
    <citation type="submission" date="2017-07" db="EMBL/GenBank/DDBJ databases">
        <title>Leptospira spp. isolated from tropical soils.</title>
        <authorList>
            <person name="Thibeaux R."/>
            <person name="Iraola G."/>
            <person name="Ferres I."/>
            <person name="Bierque E."/>
            <person name="Girault D."/>
            <person name="Soupe-Gilbert M.-E."/>
            <person name="Picardeau M."/>
            <person name="Goarant C."/>
        </authorList>
    </citation>
    <scope>NUCLEOTIDE SEQUENCE [LARGE SCALE GENOMIC DNA]</scope>
    <source>
        <strain evidence="1 2">FH2-C-A2</strain>
    </source>
</reference>
<dbReference type="SUPFAM" id="SSF82771">
    <property type="entry name" value="GIY-YIG endonuclease"/>
    <property type="match status" value="1"/>
</dbReference>
<dbReference type="Proteomes" id="UP000231912">
    <property type="component" value="Unassembled WGS sequence"/>
</dbReference>
<comment type="caution">
    <text evidence="1">The sequence shown here is derived from an EMBL/GenBank/DDBJ whole genome shotgun (WGS) entry which is preliminary data.</text>
</comment>
<evidence type="ECO:0008006" key="3">
    <source>
        <dbReference type="Google" id="ProtNLM"/>
    </source>
</evidence>
<gene>
    <name evidence="1" type="ORF">CH371_18300</name>
</gene>
<evidence type="ECO:0000313" key="2">
    <source>
        <dbReference type="Proteomes" id="UP000231912"/>
    </source>
</evidence>
<proteinExistence type="predicted"/>
<dbReference type="EMBL" id="NPDT01000010">
    <property type="protein sequence ID" value="PJZ64370.1"/>
    <property type="molecule type" value="Genomic_DNA"/>
</dbReference>
<dbReference type="InterPro" id="IPR035901">
    <property type="entry name" value="GIY-YIG_endonuc_sf"/>
</dbReference>
<name>A0A2M9Z7G8_9LEPT</name>
<sequence length="188" mass="22136">MASNYNGEEIPAFSEIIDSAKTNINKVKIGEYGFFQFYKENGKEYSLYLSNLNPSVKLDHESKKDFKGLYILSDEGVVQYVGISKNVLLRIKQHFVSNSHYSASLVYLMALKEHEDSERAKGKNEKYKYKDLRKDLPNFDDFRKIQQEVMRDRWRISFIPEEKSFHLHVLETYAACELKAKWNSFQTH</sequence>
<evidence type="ECO:0000313" key="1">
    <source>
        <dbReference type="EMBL" id="PJZ64370.1"/>
    </source>
</evidence>
<dbReference type="RefSeq" id="WP_100760140.1">
    <property type="nucleotide sequence ID" value="NZ_NPDT01000010.1"/>
</dbReference>
<accession>A0A2M9Z7G8</accession>
<protein>
    <recommendedName>
        <fullName evidence="3">GIY-YIG domain-containing protein</fullName>
    </recommendedName>
</protein>
<dbReference type="AlphaFoldDB" id="A0A2M9Z7G8"/>